<comment type="caution">
    <text evidence="14">The sequence shown here is derived from an EMBL/GenBank/DDBJ whole genome shotgun (WGS) entry which is preliminary data.</text>
</comment>
<evidence type="ECO:0000256" key="5">
    <source>
        <dbReference type="ARBA" id="ARBA00022912"/>
    </source>
</evidence>
<evidence type="ECO:0000256" key="9">
    <source>
        <dbReference type="ARBA" id="ARBA00048336"/>
    </source>
</evidence>
<evidence type="ECO:0000256" key="4">
    <source>
        <dbReference type="ARBA" id="ARBA00022801"/>
    </source>
</evidence>
<dbReference type="PROSITE" id="PS50969">
    <property type="entry name" value="FCP1"/>
    <property type="match status" value="1"/>
</dbReference>
<evidence type="ECO:0000256" key="2">
    <source>
        <dbReference type="ARBA" id="ARBA00013081"/>
    </source>
</evidence>
<sequence length="337" mass="39011">MNSSEALVGQRIQSHGAQFNKSELDVVVKSSTNIMIFCQTRVKGKLNIYILLLITLRIQENSYHQKKLSICGCYVKWKYKNMLKTLTMLKKVIRCLVKVFQFILFLFRKQARQIIQRQVITYENINLNAISMQRLAITGRKILVLDLDETLIHSHHDGIVRPMVKPGTPPDFILRVTIDRHPVRFFVYKRPHVDYFLSIVRQVTSLKRTICFVSRWFDLVIFTASMEVYGSAVADRLDQGRGMLNRRYYRQHCTIDYGGYTKDISSVSSDLSSVCILDNSPGAYRLFPDNAIPIKSWFTDPTDIELLKLLPFLDSLRFCVDVRSILSRSSLNNLASR</sequence>
<evidence type="ECO:0000313" key="14">
    <source>
        <dbReference type="EMBL" id="KRY36322.1"/>
    </source>
</evidence>
<dbReference type="GO" id="GO:0071763">
    <property type="term" value="P:nuclear membrane organization"/>
    <property type="evidence" value="ECO:0007669"/>
    <property type="project" value="UniProtKB-ARBA"/>
</dbReference>
<keyword evidence="7" id="KW-0472">Membrane</keyword>
<evidence type="ECO:0000256" key="10">
    <source>
        <dbReference type="ARBA" id="ARBA00061694"/>
    </source>
</evidence>
<evidence type="ECO:0000256" key="8">
    <source>
        <dbReference type="ARBA" id="ARBA00047761"/>
    </source>
</evidence>
<dbReference type="InterPro" id="IPR036412">
    <property type="entry name" value="HAD-like_sf"/>
</dbReference>
<dbReference type="AlphaFoldDB" id="A0A0V1BHJ0"/>
<reference evidence="14 15" key="1">
    <citation type="submission" date="2015-01" db="EMBL/GenBank/DDBJ databases">
        <title>Evolution of Trichinella species and genotypes.</title>
        <authorList>
            <person name="Korhonen P.K."/>
            <person name="Edoardo P."/>
            <person name="Giuseppe L.R."/>
            <person name="Gasser R.B."/>
        </authorList>
    </citation>
    <scope>NUCLEOTIDE SEQUENCE [LARGE SCALE GENOMIC DNA]</scope>
    <source>
        <strain evidence="14">ISS3</strain>
    </source>
</reference>
<dbReference type="InParanoid" id="A0A0V1BHJ0"/>
<keyword evidence="3" id="KW-0812">Transmembrane</keyword>
<evidence type="ECO:0000256" key="11">
    <source>
        <dbReference type="ARBA" id="ARBA00070329"/>
    </source>
</evidence>
<evidence type="ECO:0000259" key="13">
    <source>
        <dbReference type="PROSITE" id="PS50969"/>
    </source>
</evidence>
<evidence type="ECO:0000256" key="3">
    <source>
        <dbReference type="ARBA" id="ARBA00022692"/>
    </source>
</evidence>
<keyword evidence="5" id="KW-0904">Protein phosphatase</keyword>
<comment type="similarity">
    <text evidence="10">Belongs to the Dullard family.</text>
</comment>
<protein>
    <recommendedName>
        <fullName evidence="11">CTD nuclear envelope phosphatase 1 homolog</fullName>
        <ecNumber evidence="2">3.1.3.16</ecNumber>
    </recommendedName>
    <alternativeName>
        <fullName evidence="12">Serine/threonine-protein phosphatase dullard homolog</fullName>
    </alternativeName>
</protein>
<dbReference type="GO" id="GO:0016020">
    <property type="term" value="C:membrane"/>
    <property type="evidence" value="ECO:0007669"/>
    <property type="project" value="UniProtKB-SubCell"/>
</dbReference>
<comment type="catalytic activity">
    <reaction evidence="8">
        <text>O-phospho-L-seryl-[protein] + H2O = L-seryl-[protein] + phosphate</text>
        <dbReference type="Rhea" id="RHEA:20629"/>
        <dbReference type="Rhea" id="RHEA-COMP:9863"/>
        <dbReference type="Rhea" id="RHEA-COMP:11604"/>
        <dbReference type="ChEBI" id="CHEBI:15377"/>
        <dbReference type="ChEBI" id="CHEBI:29999"/>
        <dbReference type="ChEBI" id="CHEBI:43474"/>
        <dbReference type="ChEBI" id="CHEBI:83421"/>
        <dbReference type="EC" id="3.1.3.16"/>
    </reaction>
</comment>
<dbReference type="STRING" id="6334.A0A0V1BHJ0"/>
<evidence type="ECO:0000256" key="6">
    <source>
        <dbReference type="ARBA" id="ARBA00022989"/>
    </source>
</evidence>
<evidence type="ECO:0000256" key="12">
    <source>
        <dbReference type="ARBA" id="ARBA00079893"/>
    </source>
</evidence>
<dbReference type="Proteomes" id="UP000054776">
    <property type="component" value="Unassembled WGS sequence"/>
</dbReference>
<dbReference type="InterPro" id="IPR023214">
    <property type="entry name" value="HAD_sf"/>
</dbReference>
<dbReference type="GO" id="GO:0044091">
    <property type="term" value="P:membrane biogenesis"/>
    <property type="evidence" value="ECO:0007669"/>
    <property type="project" value="UniProtKB-ARBA"/>
</dbReference>
<dbReference type="GO" id="GO:0004722">
    <property type="term" value="F:protein serine/threonine phosphatase activity"/>
    <property type="evidence" value="ECO:0007669"/>
    <property type="project" value="UniProtKB-EC"/>
</dbReference>
<proteinExistence type="inferred from homology"/>
<comment type="catalytic activity">
    <reaction evidence="9">
        <text>O-phospho-L-threonyl-[protein] + H2O = L-threonyl-[protein] + phosphate</text>
        <dbReference type="Rhea" id="RHEA:47004"/>
        <dbReference type="Rhea" id="RHEA-COMP:11060"/>
        <dbReference type="Rhea" id="RHEA-COMP:11605"/>
        <dbReference type="ChEBI" id="CHEBI:15377"/>
        <dbReference type="ChEBI" id="CHEBI:30013"/>
        <dbReference type="ChEBI" id="CHEBI:43474"/>
        <dbReference type="ChEBI" id="CHEBI:61977"/>
        <dbReference type="EC" id="3.1.3.16"/>
    </reaction>
</comment>
<dbReference type="SMART" id="SM00577">
    <property type="entry name" value="CPDc"/>
    <property type="match status" value="1"/>
</dbReference>
<feature type="domain" description="FCP1 homology" evidence="13">
    <location>
        <begin position="136"/>
        <end position="316"/>
    </location>
</feature>
<dbReference type="EMBL" id="JYDH01000044">
    <property type="protein sequence ID" value="KRY36322.1"/>
    <property type="molecule type" value="Genomic_DNA"/>
</dbReference>
<dbReference type="FunFam" id="3.40.50.1000:FF:000044">
    <property type="entry name" value="CTD nuclear envelope phosphatase 1"/>
    <property type="match status" value="1"/>
</dbReference>
<dbReference type="InterPro" id="IPR050365">
    <property type="entry name" value="TIM50"/>
</dbReference>
<keyword evidence="4" id="KW-0378">Hydrolase</keyword>
<dbReference type="CDD" id="cd07521">
    <property type="entry name" value="HAD_FCP1-like"/>
    <property type="match status" value="1"/>
</dbReference>
<dbReference type="FunCoup" id="A0A0V1BHJ0">
    <property type="interactions" value="1799"/>
</dbReference>
<keyword evidence="6" id="KW-1133">Transmembrane helix</keyword>
<keyword evidence="15" id="KW-1185">Reference proteome</keyword>
<dbReference type="Pfam" id="PF03031">
    <property type="entry name" value="NIF"/>
    <property type="match status" value="1"/>
</dbReference>
<dbReference type="PANTHER" id="PTHR12210">
    <property type="entry name" value="DULLARD PROTEIN PHOSPHATASE"/>
    <property type="match status" value="1"/>
</dbReference>
<dbReference type="Gene3D" id="3.40.50.1000">
    <property type="entry name" value="HAD superfamily/HAD-like"/>
    <property type="match status" value="1"/>
</dbReference>
<dbReference type="InterPro" id="IPR004274">
    <property type="entry name" value="FCP1_dom"/>
</dbReference>
<dbReference type="OrthoDB" id="277011at2759"/>
<dbReference type="InterPro" id="IPR011948">
    <property type="entry name" value="Dullard_phosphatase"/>
</dbReference>
<organism evidence="14 15">
    <name type="scientific">Trichinella spiralis</name>
    <name type="common">Trichina worm</name>
    <dbReference type="NCBI Taxonomy" id="6334"/>
    <lineage>
        <taxon>Eukaryota</taxon>
        <taxon>Metazoa</taxon>
        <taxon>Ecdysozoa</taxon>
        <taxon>Nematoda</taxon>
        <taxon>Enoplea</taxon>
        <taxon>Dorylaimia</taxon>
        <taxon>Trichinellida</taxon>
        <taxon>Trichinellidae</taxon>
        <taxon>Trichinella</taxon>
    </lineage>
</organism>
<name>A0A0V1BHJ0_TRISP</name>
<evidence type="ECO:0000256" key="7">
    <source>
        <dbReference type="ARBA" id="ARBA00023136"/>
    </source>
</evidence>
<evidence type="ECO:0000313" key="15">
    <source>
        <dbReference type="Proteomes" id="UP000054776"/>
    </source>
</evidence>
<comment type="subcellular location">
    <subcellularLocation>
        <location evidence="1">Membrane</location>
        <topology evidence="1">Single-pass membrane protein</topology>
    </subcellularLocation>
</comment>
<evidence type="ECO:0000256" key="1">
    <source>
        <dbReference type="ARBA" id="ARBA00004167"/>
    </source>
</evidence>
<accession>A0A0V1BHJ0</accession>
<dbReference type="EC" id="3.1.3.16" evidence="2"/>
<dbReference type="SUPFAM" id="SSF56784">
    <property type="entry name" value="HAD-like"/>
    <property type="match status" value="1"/>
</dbReference>
<dbReference type="NCBIfam" id="TIGR02251">
    <property type="entry name" value="HIF-SF_euk"/>
    <property type="match status" value="1"/>
</dbReference>
<gene>
    <name evidence="14" type="primary">ctdnep1</name>
    <name evidence="14" type="ORF">T01_8175</name>
</gene>